<evidence type="ECO:0000313" key="2">
    <source>
        <dbReference type="EMBL" id="KAK3778221.1"/>
    </source>
</evidence>
<feature type="compositionally biased region" description="Basic and acidic residues" evidence="1">
    <location>
        <begin position="10"/>
        <end position="23"/>
    </location>
</feature>
<accession>A0AAE1A091</accession>
<sequence>MNELMAGSRSRSDRLKTKGHLDNKQLGYLEGEGKTERYHAAVPESVIQKSNQTEVDKLTSCSHSHTASVEPWAARSRALLPDTLNSFGFWLSSD</sequence>
<dbReference type="AlphaFoldDB" id="A0AAE1A091"/>
<feature type="region of interest" description="Disordered" evidence="1">
    <location>
        <begin position="1"/>
        <end position="32"/>
    </location>
</feature>
<dbReference type="EMBL" id="JAWDGP010002984">
    <property type="protein sequence ID" value="KAK3778221.1"/>
    <property type="molecule type" value="Genomic_DNA"/>
</dbReference>
<organism evidence="2 3">
    <name type="scientific">Elysia crispata</name>
    <name type="common">lettuce slug</name>
    <dbReference type="NCBI Taxonomy" id="231223"/>
    <lineage>
        <taxon>Eukaryota</taxon>
        <taxon>Metazoa</taxon>
        <taxon>Spiralia</taxon>
        <taxon>Lophotrochozoa</taxon>
        <taxon>Mollusca</taxon>
        <taxon>Gastropoda</taxon>
        <taxon>Heterobranchia</taxon>
        <taxon>Euthyneura</taxon>
        <taxon>Panpulmonata</taxon>
        <taxon>Sacoglossa</taxon>
        <taxon>Placobranchoidea</taxon>
        <taxon>Plakobranchidae</taxon>
        <taxon>Elysia</taxon>
    </lineage>
</organism>
<protein>
    <submittedName>
        <fullName evidence="2">Uncharacterized protein</fullName>
    </submittedName>
</protein>
<keyword evidence="3" id="KW-1185">Reference proteome</keyword>
<comment type="caution">
    <text evidence="2">The sequence shown here is derived from an EMBL/GenBank/DDBJ whole genome shotgun (WGS) entry which is preliminary data.</text>
</comment>
<dbReference type="Proteomes" id="UP001283361">
    <property type="component" value="Unassembled WGS sequence"/>
</dbReference>
<proteinExistence type="predicted"/>
<evidence type="ECO:0000256" key="1">
    <source>
        <dbReference type="SAM" id="MobiDB-lite"/>
    </source>
</evidence>
<reference evidence="2" key="1">
    <citation type="journal article" date="2023" name="G3 (Bethesda)">
        <title>A reference genome for the long-term kleptoplast-retaining sea slug Elysia crispata morphotype clarki.</title>
        <authorList>
            <person name="Eastman K.E."/>
            <person name="Pendleton A.L."/>
            <person name="Shaikh M.A."/>
            <person name="Suttiyut T."/>
            <person name="Ogas R."/>
            <person name="Tomko P."/>
            <person name="Gavelis G."/>
            <person name="Widhalm J.R."/>
            <person name="Wisecaver J.H."/>
        </authorList>
    </citation>
    <scope>NUCLEOTIDE SEQUENCE</scope>
    <source>
        <strain evidence="2">ECLA1</strain>
    </source>
</reference>
<gene>
    <name evidence="2" type="ORF">RRG08_060148</name>
</gene>
<name>A0AAE1A091_9GAST</name>
<evidence type="ECO:0000313" key="3">
    <source>
        <dbReference type="Proteomes" id="UP001283361"/>
    </source>
</evidence>